<feature type="transmembrane region" description="Helical" evidence="6">
    <location>
        <begin position="248"/>
        <end position="269"/>
    </location>
</feature>
<evidence type="ECO:0000256" key="5">
    <source>
        <dbReference type="SAM" id="MobiDB-lite"/>
    </source>
</evidence>
<feature type="transmembrane region" description="Helical" evidence="6">
    <location>
        <begin position="184"/>
        <end position="208"/>
    </location>
</feature>
<evidence type="ECO:0000256" key="3">
    <source>
        <dbReference type="ARBA" id="ARBA00022989"/>
    </source>
</evidence>
<feature type="transmembrane region" description="Helical" evidence="6">
    <location>
        <begin position="155"/>
        <end position="172"/>
    </location>
</feature>
<sequence>MKRTTMAAYGDDETSPLLGTREAMSKEGEEGGRSSPRHPSTHKPSPLRSFTTFVKQVMKNVTLEPMLFLKMMAEGNYKVVADTLEIDRVCRVNLNFTKEECINMDSDNYSDVQIAVQKYENTFNYYQSLMDSLIPLAVVLFMGSLSDIHGRKPPMLAVLMGFVAVAAIYLVTSLNPSWPVEVLYAGPLAVDITGSWVVFNMAVYSYVADITPPENRTKRLGFLDACWYLGGPLGRLIGGWLYQFAGYPAVFFLSGVLWGFCFVYVLLWIPESVNKSIQRRSEQEMKDARLGPLQHVVALLRTAFKARPGRNRMYLMILLILKLMVFLVQGHQVYLWARRVLGWKPAVFSTWSSLDSVVHEFGMVVWVWVAARMSMHDTMVAVGGLVSLGIWSAVLACIIGPETWWLAVVASVLGMFEPAIEPAIRTLLTTVVGVSEVGRVLALSGLLESAWFTVDQTIYTELYNAFVKTFPQINFVVQSSLCVVLILVLVFLRLDMGRQPAATHTHDPTLSTHTTCDTIYSVQGTQVDQGNKDDAHSPPSDSAHAHHT</sequence>
<feature type="region of interest" description="Disordered" evidence="5">
    <location>
        <begin position="527"/>
        <end position="548"/>
    </location>
</feature>
<dbReference type="PANTHER" id="PTHR23507">
    <property type="entry name" value="ZGC:174356"/>
    <property type="match status" value="1"/>
</dbReference>
<dbReference type="GO" id="GO:0022857">
    <property type="term" value="F:transmembrane transporter activity"/>
    <property type="evidence" value="ECO:0007669"/>
    <property type="project" value="InterPro"/>
</dbReference>
<keyword evidence="8" id="KW-1185">Reference proteome</keyword>
<organism evidence="7 8">
    <name type="scientific">Cherax quadricarinatus</name>
    <name type="common">Australian red claw crayfish</name>
    <dbReference type="NCBI Taxonomy" id="27406"/>
    <lineage>
        <taxon>Eukaryota</taxon>
        <taxon>Metazoa</taxon>
        <taxon>Ecdysozoa</taxon>
        <taxon>Arthropoda</taxon>
        <taxon>Crustacea</taxon>
        <taxon>Multicrustacea</taxon>
        <taxon>Malacostraca</taxon>
        <taxon>Eumalacostraca</taxon>
        <taxon>Eucarida</taxon>
        <taxon>Decapoda</taxon>
        <taxon>Pleocyemata</taxon>
        <taxon>Astacidea</taxon>
        <taxon>Parastacoidea</taxon>
        <taxon>Parastacidae</taxon>
        <taxon>Cherax</taxon>
    </lineage>
</organism>
<gene>
    <name evidence="7" type="ORF">OTU49_015132</name>
</gene>
<evidence type="ECO:0000256" key="1">
    <source>
        <dbReference type="ARBA" id="ARBA00004141"/>
    </source>
</evidence>
<dbReference type="GO" id="GO:0016020">
    <property type="term" value="C:membrane"/>
    <property type="evidence" value="ECO:0007669"/>
    <property type="project" value="UniProtKB-SubCell"/>
</dbReference>
<dbReference type="SUPFAM" id="SSF103473">
    <property type="entry name" value="MFS general substrate transporter"/>
    <property type="match status" value="1"/>
</dbReference>
<feature type="transmembrane region" description="Helical" evidence="6">
    <location>
        <begin position="378"/>
        <end position="398"/>
    </location>
</feature>
<feature type="transmembrane region" description="Helical" evidence="6">
    <location>
        <begin position="220"/>
        <end position="242"/>
    </location>
</feature>
<comment type="caution">
    <text evidence="7">The sequence shown here is derived from an EMBL/GenBank/DDBJ whole genome shotgun (WGS) entry which is preliminary data.</text>
</comment>
<comment type="subcellular location">
    <subcellularLocation>
        <location evidence="1">Membrane</location>
        <topology evidence="1">Multi-pass membrane protein</topology>
    </subcellularLocation>
</comment>
<name>A0AAW0YDZ4_CHEQU</name>
<evidence type="ECO:0000313" key="7">
    <source>
        <dbReference type="EMBL" id="KAK8749918.1"/>
    </source>
</evidence>
<dbReference type="Pfam" id="PF07690">
    <property type="entry name" value="MFS_1"/>
    <property type="match status" value="1"/>
</dbReference>
<evidence type="ECO:0008006" key="9">
    <source>
        <dbReference type="Google" id="ProtNLM"/>
    </source>
</evidence>
<accession>A0AAW0YDZ4</accession>
<feature type="transmembrane region" description="Helical" evidence="6">
    <location>
        <begin position="351"/>
        <end position="371"/>
    </location>
</feature>
<feature type="transmembrane region" description="Helical" evidence="6">
    <location>
        <begin position="472"/>
        <end position="492"/>
    </location>
</feature>
<feature type="transmembrane region" description="Helical" evidence="6">
    <location>
        <begin position="313"/>
        <end position="331"/>
    </location>
</feature>
<protein>
    <recommendedName>
        <fullName evidence="9">Adenylate cyclase</fullName>
    </recommendedName>
</protein>
<feature type="compositionally biased region" description="Basic and acidic residues" evidence="5">
    <location>
        <begin position="23"/>
        <end position="32"/>
    </location>
</feature>
<dbReference type="InterPro" id="IPR011701">
    <property type="entry name" value="MFS"/>
</dbReference>
<dbReference type="EMBL" id="JARKIK010000008">
    <property type="protein sequence ID" value="KAK8749918.1"/>
    <property type="molecule type" value="Genomic_DNA"/>
</dbReference>
<dbReference type="Proteomes" id="UP001445076">
    <property type="component" value="Unassembled WGS sequence"/>
</dbReference>
<evidence type="ECO:0000256" key="2">
    <source>
        <dbReference type="ARBA" id="ARBA00022692"/>
    </source>
</evidence>
<dbReference type="InterPro" id="IPR036259">
    <property type="entry name" value="MFS_trans_sf"/>
</dbReference>
<reference evidence="7 8" key="1">
    <citation type="journal article" date="2024" name="BMC Genomics">
        <title>Genome assembly of redclaw crayfish (Cherax quadricarinatus) provides insights into its immune adaptation and hypoxia tolerance.</title>
        <authorList>
            <person name="Liu Z."/>
            <person name="Zheng J."/>
            <person name="Li H."/>
            <person name="Fang K."/>
            <person name="Wang S."/>
            <person name="He J."/>
            <person name="Zhou D."/>
            <person name="Weng S."/>
            <person name="Chi M."/>
            <person name="Gu Z."/>
            <person name="He J."/>
            <person name="Li F."/>
            <person name="Wang M."/>
        </authorList>
    </citation>
    <scope>NUCLEOTIDE SEQUENCE [LARGE SCALE GENOMIC DNA]</scope>
    <source>
        <strain evidence="7">ZL_2023a</strain>
    </source>
</reference>
<dbReference type="PANTHER" id="PTHR23507:SF1">
    <property type="entry name" value="FI18259P1-RELATED"/>
    <property type="match status" value="1"/>
</dbReference>
<keyword evidence="3 6" id="KW-1133">Transmembrane helix</keyword>
<evidence type="ECO:0000313" key="8">
    <source>
        <dbReference type="Proteomes" id="UP001445076"/>
    </source>
</evidence>
<keyword evidence="2 6" id="KW-0812">Transmembrane</keyword>
<keyword evidence="4 6" id="KW-0472">Membrane</keyword>
<proteinExistence type="predicted"/>
<evidence type="ECO:0000256" key="6">
    <source>
        <dbReference type="SAM" id="Phobius"/>
    </source>
</evidence>
<dbReference type="Gene3D" id="1.20.1250.20">
    <property type="entry name" value="MFS general substrate transporter like domains"/>
    <property type="match status" value="1"/>
</dbReference>
<dbReference type="AlphaFoldDB" id="A0AAW0YDZ4"/>
<feature type="region of interest" description="Disordered" evidence="5">
    <location>
        <begin position="1"/>
        <end position="47"/>
    </location>
</feature>
<evidence type="ECO:0000256" key="4">
    <source>
        <dbReference type="ARBA" id="ARBA00023136"/>
    </source>
</evidence>